<dbReference type="AlphaFoldDB" id="A0A5C0B546"/>
<dbReference type="Gene3D" id="3.40.50.720">
    <property type="entry name" value="NAD(P)-binding Rossmann-like Domain"/>
    <property type="match status" value="1"/>
</dbReference>
<organism evidence="4 5">
    <name type="scientific">Pigmentiphaga aceris</name>
    <dbReference type="NCBI Taxonomy" id="1940612"/>
    <lineage>
        <taxon>Bacteria</taxon>
        <taxon>Pseudomonadati</taxon>
        <taxon>Pseudomonadota</taxon>
        <taxon>Betaproteobacteria</taxon>
        <taxon>Burkholderiales</taxon>
        <taxon>Alcaligenaceae</taxon>
        <taxon>Pigmentiphaga</taxon>
    </lineage>
</organism>
<proteinExistence type="inferred from homology"/>
<dbReference type="Pfam" id="PF01370">
    <property type="entry name" value="Epimerase"/>
    <property type="match status" value="1"/>
</dbReference>
<gene>
    <name evidence="4" type="ORF">FXN63_23045</name>
</gene>
<dbReference type="Gene3D" id="3.90.25.10">
    <property type="entry name" value="UDP-galactose 4-epimerase, domain 1"/>
    <property type="match status" value="1"/>
</dbReference>
<dbReference type="EMBL" id="CP043046">
    <property type="protein sequence ID" value="QEI08390.1"/>
    <property type="molecule type" value="Genomic_DNA"/>
</dbReference>
<reference evidence="4 5" key="1">
    <citation type="submission" date="2019-08" db="EMBL/GenBank/DDBJ databases">
        <title>Amphibian skin-associated Pigmentiphaga: genome sequence and occurrence across geography and hosts.</title>
        <authorList>
            <person name="Bletz M.C."/>
            <person name="Bunk B."/>
            <person name="Sproeer C."/>
            <person name="Biwer P."/>
            <person name="Reiter S."/>
            <person name="Rabemananjara F.C.E."/>
            <person name="Schulz S."/>
            <person name="Overmann J."/>
            <person name="Vences M."/>
        </authorList>
    </citation>
    <scope>NUCLEOTIDE SEQUENCE [LARGE SCALE GENOMIC DNA]</scope>
    <source>
        <strain evidence="4 5">Mada1488</strain>
    </source>
</reference>
<dbReference type="OrthoDB" id="9769113at2"/>
<evidence type="ECO:0000313" key="5">
    <source>
        <dbReference type="Proteomes" id="UP000325161"/>
    </source>
</evidence>
<protein>
    <submittedName>
        <fullName evidence="4">NAD-dependent epimerase/dehydratase family protein</fullName>
    </submittedName>
</protein>
<evidence type="ECO:0000256" key="2">
    <source>
        <dbReference type="ARBA" id="ARBA00007637"/>
    </source>
</evidence>
<dbReference type="InterPro" id="IPR036291">
    <property type="entry name" value="NAD(P)-bd_dom_sf"/>
</dbReference>
<evidence type="ECO:0000256" key="1">
    <source>
        <dbReference type="ARBA" id="ARBA00005125"/>
    </source>
</evidence>
<keyword evidence="5" id="KW-1185">Reference proteome</keyword>
<evidence type="ECO:0000313" key="4">
    <source>
        <dbReference type="EMBL" id="QEI08390.1"/>
    </source>
</evidence>
<dbReference type="PANTHER" id="PTHR43000">
    <property type="entry name" value="DTDP-D-GLUCOSE 4,6-DEHYDRATASE-RELATED"/>
    <property type="match status" value="1"/>
</dbReference>
<evidence type="ECO:0000259" key="3">
    <source>
        <dbReference type="Pfam" id="PF01370"/>
    </source>
</evidence>
<feature type="domain" description="NAD-dependent epimerase/dehydratase" evidence="3">
    <location>
        <begin position="28"/>
        <end position="259"/>
    </location>
</feature>
<dbReference type="KEGG" id="pacr:FXN63_23045"/>
<dbReference type="InterPro" id="IPR001509">
    <property type="entry name" value="Epimerase_deHydtase"/>
</dbReference>
<dbReference type="SUPFAM" id="SSF51735">
    <property type="entry name" value="NAD(P)-binding Rossmann-fold domains"/>
    <property type="match status" value="1"/>
</dbReference>
<sequence length="339" mass="37242">MILIGLRYIAMLKDGDFMNQDISGMRCLVTGAGGFLGSHLVASLISKGAVVTGFGRTPFGPHFEDGIKPKWILGSFDNEKEVTRACEGQDCIFHLLNSSTPASATLNPASDITSNVVPSIHLLEACKLAKVKKFIFASSGGTVYGAATQIPTTETAKAHPISAYGVSKLTIENYLAFFGHIHELDYRILRITNPYGPGQSPFKQQGVVATFIHAALQNQPINIWGDGSAVRDYIYISDVIDAFTEILTHTGEDRIFNIGSGTGKSISEVWQDIKKMINPKSKIIYHASRKLDVPVSIVDTTLMQNKTTWRPKINWNNGLKMTRDWMIDQHSPISSIKVQ</sequence>
<comment type="similarity">
    <text evidence="2">Belongs to the NAD(P)-dependent epimerase/dehydratase family.</text>
</comment>
<comment type="pathway">
    <text evidence="1">Bacterial outer membrane biogenesis; LPS O-antigen biosynthesis.</text>
</comment>
<name>A0A5C0B546_9BURK</name>
<accession>A0A5C0B546</accession>
<dbReference type="Proteomes" id="UP000325161">
    <property type="component" value="Chromosome"/>
</dbReference>